<organism evidence="21 22">
    <name type="scientific">Acipenser ruthenus</name>
    <name type="common">Sterlet sturgeon</name>
    <dbReference type="NCBI Taxonomy" id="7906"/>
    <lineage>
        <taxon>Eukaryota</taxon>
        <taxon>Metazoa</taxon>
        <taxon>Chordata</taxon>
        <taxon>Craniata</taxon>
        <taxon>Vertebrata</taxon>
        <taxon>Euteleostomi</taxon>
        <taxon>Actinopterygii</taxon>
        <taxon>Chondrostei</taxon>
        <taxon>Acipenseriformes</taxon>
        <taxon>Acipenseridae</taxon>
        <taxon>Acipenser</taxon>
    </lineage>
</organism>
<evidence type="ECO:0000256" key="1">
    <source>
        <dbReference type="ARBA" id="ARBA00001970"/>
    </source>
</evidence>
<evidence type="ECO:0000256" key="16">
    <source>
        <dbReference type="ARBA" id="ARBA00045973"/>
    </source>
</evidence>
<proteinExistence type="predicted"/>
<feature type="transmembrane region" description="Helical" evidence="19">
    <location>
        <begin position="201"/>
        <end position="221"/>
    </location>
</feature>
<comment type="function">
    <text evidence="16">Transmembrane reductase that uses ascorbate as an electron donor in the cytoplasm and transfers electrons across membranes to reduce monodehydro-L-ascorbate radical in the lumen of secretory vesicles. It is therefore involved the regeneration and homeostasis within secretory vesicles of ascorbate which in turn provides reducing equivalents needed to support the activity of intravesicular enzymes.</text>
</comment>
<name>A0A662YU82_ACIRT</name>
<evidence type="ECO:0000256" key="12">
    <source>
        <dbReference type="ARBA" id="ARBA00024185"/>
    </source>
</evidence>
<dbReference type="SMART" id="SM00665">
    <property type="entry name" value="B561"/>
    <property type="match status" value="1"/>
</dbReference>
<dbReference type="InterPro" id="IPR006593">
    <property type="entry name" value="Cyt_b561/ferric_Rdtase_TM"/>
</dbReference>
<dbReference type="InterPro" id="IPR043205">
    <property type="entry name" value="CYB561/CYBRD1-like"/>
</dbReference>
<evidence type="ECO:0000256" key="9">
    <source>
        <dbReference type="ARBA" id="ARBA00023004"/>
    </source>
</evidence>
<sequence length="253" mass="28312">MADSPIDKHRAAHLPWFVAVAQILGLTSVVITGVWMGHYRGGYGWDGTSLQFNVHPLCMVIGMVFLYGDAILVYRVFRNEPKRITKILHGAIHLISLIISIVGLIAVFQFHAKSKIPDMYSLHSWCGMLTFIIFIVQWVMGLTFFLFPGASVSLRSWYLSLHVFFGLALFALAIGTCLLGIKEKLLFSIMSTYSKFEPEGILANVLGLLLVAFGVVVGYILTREEWKRQPNPEEQALSMNFKNLTEGESPDSP</sequence>
<dbReference type="EMBL" id="SCEB01000387">
    <property type="protein sequence ID" value="RXM99421.1"/>
    <property type="molecule type" value="Genomic_DNA"/>
</dbReference>
<evidence type="ECO:0000256" key="17">
    <source>
        <dbReference type="ARBA" id="ARBA00047447"/>
    </source>
</evidence>
<keyword evidence="22" id="KW-1185">Reference proteome</keyword>
<keyword evidence="3" id="KW-0349">Heme</keyword>
<evidence type="ECO:0000256" key="19">
    <source>
        <dbReference type="SAM" id="Phobius"/>
    </source>
</evidence>
<evidence type="ECO:0000313" key="21">
    <source>
        <dbReference type="EMBL" id="RXM99421.1"/>
    </source>
</evidence>
<dbReference type="GO" id="GO:0005765">
    <property type="term" value="C:lysosomal membrane"/>
    <property type="evidence" value="ECO:0007669"/>
    <property type="project" value="TreeGrafter"/>
</dbReference>
<evidence type="ECO:0000256" key="10">
    <source>
        <dbReference type="ARBA" id="ARBA00023136"/>
    </source>
</evidence>
<evidence type="ECO:0000256" key="6">
    <source>
        <dbReference type="ARBA" id="ARBA00022967"/>
    </source>
</evidence>
<comment type="cofactor">
    <cofactor evidence="1">
        <name>heme b</name>
        <dbReference type="ChEBI" id="CHEBI:60344"/>
    </cofactor>
</comment>
<feature type="transmembrane region" description="Helical" evidence="19">
    <location>
        <begin position="87"/>
        <end position="110"/>
    </location>
</feature>
<keyword evidence="6" id="KW-1278">Translocase</keyword>
<feature type="transmembrane region" description="Helical" evidence="19">
    <location>
        <begin position="54"/>
        <end position="75"/>
    </location>
</feature>
<keyword evidence="7" id="KW-0249">Electron transport</keyword>
<comment type="catalytic activity">
    <reaction evidence="17">
        <text>monodehydro-L-ascorbate radical(out) + L-ascorbate(in) = monodehydro-L-ascorbate radical(in) + L-ascorbate(out)</text>
        <dbReference type="Rhea" id="RHEA:66524"/>
        <dbReference type="ChEBI" id="CHEBI:38290"/>
        <dbReference type="ChEBI" id="CHEBI:59513"/>
    </reaction>
    <physiologicalReaction direction="left-to-right" evidence="17">
        <dbReference type="Rhea" id="RHEA:66525"/>
    </physiologicalReaction>
</comment>
<evidence type="ECO:0000256" key="8">
    <source>
        <dbReference type="ARBA" id="ARBA00022989"/>
    </source>
</evidence>
<feature type="domain" description="Cytochrome b561" evidence="20">
    <location>
        <begin position="20"/>
        <end position="222"/>
    </location>
</feature>
<dbReference type="PANTHER" id="PTHR10106">
    <property type="entry name" value="CYTOCHROME B561-RELATED"/>
    <property type="match status" value="1"/>
</dbReference>
<evidence type="ECO:0000256" key="18">
    <source>
        <dbReference type="ARBA" id="ARBA00048457"/>
    </source>
</evidence>
<dbReference type="PROSITE" id="PS50939">
    <property type="entry name" value="CYTOCHROME_B561"/>
    <property type="match status" value="1"/>
</dbReference>
<keyword evidence="9" id="KW-0408">Iron</keyword>
<feature type="transmembrane region" description="Helical" evidence="19">
    <location>
        <begin position="159"/>
        <end position="181"/>
    </location>
</feature>
<dbReference type="GO" id="GO:0042584">
    <property type="term" value="C:chromaffin granule membrane"/>
    <property type="evidence" value="ECO:0007669"/>
    <property type="project" value="UniProtKB-SubCell"/>
</dbReference>
<keyword evidence="11" id="KW-0968">Cytoplasmic vesicle</keyword>
<dbReference type="GO" id="GO:0140571">
    <property type="term" value="F:transmembrane ascorbate ferrireductase activity"/>
    <property type="evidence" value="ECO:0007669"/>
    <property type="project" value="UniProtKB-EC"/>
</dbReference>
<comment type="catalytic activity">
    <reaction evidence="18">
        <text>Fe(3+)(out) + L-ascorbate(in) = monodehydro-L-ascorbate radical(in) + Fe(2+)(out) + H(+)</text>
        <dbReference type="Rhea" id="RHEA:30403"/>
        <dbReference type="ChEBI" id="CHEBI:15378"/>
        <dbReference type="ChEBI" id="CHEBI:29033"/>
        <dbReference type="ChEBI" id="CHEBI:29034"/>
        <dbReference type="ChEBI" id="CHEBI:38290"/>
        <dbReference type="ChEBI" id="CHEBI:59513"/>
        <dbReference type="EC" id="7.2.1.3"/>
    </reaction>
    <physiologicalReaction direction="left-to-right" evidence="18">
        <dbReference type="Rhea" id="RHEA:30404"/>
    </physiologicalReaction>
</comment>
<evidence type="ECO:0000256" key="5">
    <source>
        <dbReference type="ARBA" id="ARBA00022723"/>
    </source>
</evidence>
<evidence type="ECO:0000256" key="13">
    <source>
        <dbReference type="ARBA" id="ARBA00024231"/>
    </source>
</evidence>
<keyword evidence="5" id="KW-0479">Metal-binding</keyword>
<evidence type="ECO:0000256" key="11">
    <source>
        <dbReference type="ARBA" id="ARBA00023329"/>
    </source>
</evidence>
<evidence type="ECO:0000256" key="4">
    <source>
        <dbReference type="ARBA" id="ARBA00022692"/>
    </source>
</evidence>
<keyword evidence="10 19" id="KW-0472">Membrane</keyword>
<keyword evidence="2" id="KW-0813">Transport</keyword>
<keyword evidence="8 19" id="KW-1133">Transmembrane helix</keyword>
<feature type="transmembrane region" description="Helical" evidence="19">
    <location>
        <begin position="122"/>
        <end position="147"/>
    </location>
</feature>
<comment type="subcellular location">
    <subcellularLocation>
        <location evidence="12">Cytoplasmic vesicle</location>
        <location evidence="12">Secretory vesicle</location>
        <location evidence="12">Chromaffin granule membrane</location>
        <topology evidence="12">Multi-pass membrane protein</topology>
    </subcellularLocation>
</comment>
<dbReference type="Proteomes" id="UP000289886">
    <property type="component" value="Unassembled WGS sequence"/>
</dbReference>
<reference evidence="21 22" key="1">
    <citation type="submission" date="2019-01" db="EMBL/GenBank/DDBJ databases">
        <title>Draft Genome and Complete Hox-Cluster Characterization of the Sterlet Sturgeon (Acipenser ruthenus).</title>
        <authorList>
            <person name="Wei Q."/>
        </authorList>
    </citation>
    <scope>NUCLEOTIDE SEQUENCE [LARGE SCALE GENOMIC DNA]</scope>
    <source>
        <strain evidence="21">WHYD16114868_AA</strain>
        <tissue evidence="21">Blood</tissue>
    </source>
</reference>
<dbReference type="AlphaFoldDB" id="A0A662YU82"/>
<feature type="transmembrane region" description="Helical" evidence="19">
    <location>
        <begin position="12"/>
        <end position="34"/>
    </location>
</feature>
<evidence type="ECO:0000259" key="20">
    <source>
        <dbReference type="PROSITE" id="PS50939"/>
    </source>
</evidence>
<accession>A0A662YU82</accession>
<evidence type="ECO:0000256" key="15">
    <source>
        <dbReference type="ARBA" id="ARBA00032709"/>
    </source>
</evidence>
<evidence type="ECO:0000256" key="7">
    <source>
        <dbReference type="ARBA" id="ARBA00022982"/>
    </source>
</evidence>
<dbReference type="OrthoDB" id="907479at2759"/>
<evidence type="ECO:0000256" key="3">
    <source>
        <dbReference type="ARBA" id="ARBA00022617"/>
    </source>
</evidence>
<gene>
    <name evidence="21" type="ORF">EOD39_11567</name>
</gene>
<evidence type="ECO:0000256" key="14">
    <source>
        <dbReference type="ARBA" id="ARBA00030896"/>
    </source>
</evidence>
<protein>
    <recommendedName>
        <fullName evidence="13">Transmembrane ascorbate-dependent reductase CYB561</fullName>
    </recommendedName>
    <alternativeName>
        <fullName evidence="14">Cytochrome b-561</fullName>
    </alternativeName>
    <alternativeName>
        <fullName evidence="15">Cytochrome b561</fullName>
    </alternativeName>
</protein>
<dbReference type="Gene3D" id="1.20.120.1770">
    <property type="match status" value="1"/>
</dbReference>
<comment type="caution">
    <text evidence="21">The sequence shown here is derived from an EMBL/GenBank/DDBJ whole genome shotgun (WGS) entry which is preliminary data.</text>
</comment>
<evidence type="ECO:0000256" key="2">
    <source>
        <dbReference type="ARBA" id="ARBA00022448"/>
    </source>
</evidence>
<dbReference type="FunFam" id="1.20.120.1770:FF:000001">
    <property type="entry name" value="Cytochrome b reductase 1"/>
    <property type="match status" value="1"/>
</dbReference>
<dbReference type="Pfam" id="PF03188">
    <property type="entry name" value="Cytochrom_B561"/>
    <property type="match status" value="1"/>
</dbReference>
<keyword evidence="4 19" id="KW-0812">Transmembrane</keyword>
<dbReference type="GO" id="GO:0046872">
    <property type="term" value="F:metal ion binding"/>
    <property type="evidence" value="ECO:0007669"/>
    <property type="project" value="UniProtKB-KW"/>
</dbReference>
<dbReference type="PANTHER" id="PTHR10106:SF14">
    <property type="entry name" value="TRANSMEMBRANE ASCORBATE-DEPENDENT REDUCTASE CYB561"/>
    <property type="match status" value="1"/>
</dbReference>
<evidence type="ECO:0000313" key="22">
    <source>
        <dbReference type="Proteomes" id="UP000289886"/>
    </source>
</evidence>